<name>A0A9P8ABC8_MORAP</name>
<dbReference type="AlphaFoldDB" id="A0A9P8ABC8"/>
<evidence type="ECO:0000313" key="3">
    <source>
        <dbReference type="Proteomes" id="UP000717515"/>
    </source>
</evidence>
<keyword evidence="1" id="KW-0732">Signal</keyword>
<sequence length="660" mass="68840">MKSAAILSISAVLGLLIATAPAAPIADSRLVRRDDSCPGTLRAPSGNSYFAFNSNLNNRVAQEACASCYGGTLANVGISDMEFLTANLQQTSWIKAWNGDDYSGSCMTLQPIGGATPMIGVDSSCASEIWPLCNANADMAGSGASVEAQSVTTLGALAVPFVRRDVAPWEAIEPAVIPAPAAEVIAIAENVEGTVSTIIDGEIVPDPSTPAVPEITCSKRVEVAETVEGDAQAQPASSDPTVQNTTECLNADESEDRTVNAPTDGLGPPAIEVPTPVVPVIELPTPVVPSIEVPTLDLPTPVVPAIELPTPEVPTLELPTPVVPVIELPTPVVPDIEVPTLELPTPVVPAIEWPTQVVPTPVVPVIEWPTPAVPSIEVPTPELPTPVVPAIEWPTQVVPSIEVPTLELPTPVVPAIEWPTPVVPSIGMPTLELPTPVVPAIELPTPVMPSIEMPTLELPTPVVPAIEWPTQVVPSIEMPTLELPTPVVPAIEWPTPVVPSIEVPTPELPTPVVPDIALPTPVVPSIEVPTPELPTPVVPSIEVPTPAVPAIEVPTLEVHAPVARVVEAPVAGSAEELLVADKEKVRAAFEEENQACSTQLAMGEQDPLVNEYMIERMIESSSCSEARQEALLVDAQEHSAMIAAAQAALIAQAAPAVAAQ</sequence>
<feature type="signal peptide" evidence="1">
    <location>
        <begin position="1"/>
        <end position="22"/>
    </location>
</feature>
<dbReference type="Proteomes" id="UP000717515">
    <property type="component" value="Unassembled WGS sequence"/>
</dbReference>
<protein>
    <submittedName>
        <fullName evidence="2">Uncharacterized protein</fullName>
    </submittedName>
</protein>
<accession>A0A9P8ABC8</accession>
<gene>
    <name evidence="2" type="ORF">KVV02_000951</name>
</gene>
<evidence type="ECO:0000313" key="2">
    <source>
        <dbReference type="EMBL" id="KAG9326236.1"/>
    </source>
</evidence>
<evidence type="ECO:0000256" key="1">
    <source>
        <dbReference type="SAM" id="SignalP"/>
    </source>
</evidence>
<organism evidence="2 3">
    <name type="scientific">Mortierella alpina</name>
    <name type="common">Oleaginous fungus</name>
    <name type="synonym">Mortierella renispora</name>
    <dbReference type="NCBI Taxonomy" id="64518"/>
    <lineage>
        <taxon>Eukaryota</taxon>
        <taxon>Fungi</taxon>
        <taxon>Fungi incertae sedis</taxon>
        <taxon>Mucoromycota</taxon>
        <taxon>Mortierellomycotina</taxon>
        <taxon>Mortierellomycetes</taxon>
        <taxon>Mortierellales</taxon>
        <taxon>Mortierellaceae</taxon>
        <taxon>Mortierella</taxon>
    </lineage>
</organism>
<comment type="caution">
    <text evidence="2">The sequence shown here is derived from an EMBL/GenBank/DDBJ whole genome shotgun (WGS) entry which is preliminary data.</text>
</comment>
<proteinExistence type="predicted"/>
<feature type="chain" id="PRO_5040413676" evidence="1">
    <location>
        <begin position="23"/>
        <end position="660"/>
    </location>
</feature>
<dbReference type="EMBL" id="JAIFTL010000023">
    <property type="protein sequence ID" value="KAG9326236.1"/>
    <property type="molecule type" value="Genomic_DNA"/>
</dbReference>
<reference evidence="2" key="1">
    <citation type="submission" date="2021-07" db="EMBL/GenBank/DDBJ databases">
        <title>Draft genome of Mortierella alpina, strain LL118, isolated from an aspen leaf litter sample.</title>
        <authorList>
            <person name="Yang S."/>
            <person name="Vinatzer B.A."/>
        </authorList>
    </citation>
    <scope>NUCLEOTIDE SEQUENCE</scope>
    <source>
        <strain evidence="2">LL118</strain>
    </source>
</reference>